<accession>A0A8I2C0L9</accession>
<gene>
    <name evidence="1" type="ORF">JOH49_000162</name>
</gene>
<dbReference type="RefSeq" id="WP_202948943.1">
    <property type="nucleotide sequence ID" value="NZ_CP126003.1"/>
</dbReference>
<evidence type="ECO:0000313" key="1">
    <source>
        <dbReference type="EMBL" id="MBP1290409.1"/>
    </source>
</evidence>
<dbReference type="AlphaFoldDB" id="A0A8I2C0L9"/>
<dbReference type="EMBL" id="JAFICZ010000001">
    <property type="protein sequence ID" value="MBP1290409.1"/>
    <property type="molecule type" value="Genomic_DNA"/>
</dbReference>
<organism evidence="1 2">
    <name type="scientific">Bradyrhizobium elkanii</name>
    <dbReference type="NCBI Taxonomy" id="29448"/>
    <lineage>
        <taxon>Bacteria</taxon>
        <taxon>Pseudomonadati</taxon>
        <taxon>Pseudomonadota</taxon>
        <taxon>Alphaproteobacteria</taxon>
        <taxon>Hyphomicrobiales</taxon>
        <taxon>Nitrobacteraceae</taxon>
        <taxon>Bradyrhizobium</taxon>
    </lineage>
</organism>
<proteinExistence type="predicted"/>
<dbReference type="Proteomes" id="UP000673383">
    <property type="component" value="Unassembled WGS sequence"/>
</dbReference>
<comment type="caution">
    <text evidence="1">The sequence shown here is derived from an EMBL/GenBank/DDBJ whole genome shotgun (WGS) entry which is preliminary data.</text>
</comment>
<sequence length="56" mass="6278">MTSRINETIDGSVFARWRADETYRPLNLVAWAKSKQVDPAKFVDTVMAADPNVVVP</sequence>
<protein>
    <submittedName>
        <fullName evidence="1">Uncharacterized protein</fullName>
    </submittedName>
</protein>
<name>A0A8I2C0L9_BRAEL</name>
<reference evidence="1" key="1">
    <citation type="submission" date="2021-02" db="EMBL/GenBank/DDBJ databases">
        <title>Genomic Encyclopedia of Type Strains, Phase IV (KMG-V): Genome sequencing to study the core and pangenomes of soil and plant-associated prokaryotes.</title>
        <authorList>
            <person name="Whitman W."/>
        </authorList>
    </citation>
    <scope>NUCLEOTIDE SEQUENCE</scope>
    <source>
        <strain evidence="1">USDA 406</strain>
    </source>
</reference>
<evidence type="ECO:0000313" key="2">
    <source>
        <dbReference type="Proteomes" id="UP000673383"/>
    </source>
</evidence>